<dbReference type="Pfam" id="PF01478">
    <property type="entry name" value="Peptidase_A24"/>
    <property type="match status" value="1"/>
</dbReference>
<keyword evidence="1" id="KW-0472">Membrane</keyword>
<dbReference type="GO" id="GO:0004190">
    <property type="term" value="F:aspartic-type endopeptidase activity"/>
    <property type="evidence" value="ECO:0007669"/>
    <property type="project" value="InterPro"/>
</dbReference>
<evidence type="ECO:0000313" key="4">
    <source>
        <dbReference type="Proteomes" id="UP000468901"/>
    </source>
</evidence>
<dbReference type="EMBL" id="WESC01000015">
    <property type="protein sequence ID" value="KAB7738883.1"/>
    <property type="molecule type" value="Genomic_DNA"/>
</dbReference>
<dbReference type="InterPro" id="IPR000045">
    <property type="entry name" value="Prepilin_IV_endopep_pep"/>
</dbReference>
<dbReference type="Proteomes" id="UP000468901">
    <property type="component" value="Unassembled WGS sequence"/>
</dbReference>
<feature type="transmembrane region" description="Helical" evidence="1">
    <location>
        <begin position="111"/>
        <end position="132"/>
    </location>
</feature>
<name>A0A6N6VEA5_9HYPH</name>
<protein>
    <submittedName>
        <fullName evidence="3">Prepilin peptidase</fullName>
    </submittedName>
</protein>
<evidence type="ECO:0000313" key="3">
    <source>
        <dbReference type="EMBL" id="KAB7738883.1"/>
    </source>
</evidence>
<organism evidence="3 4">
    <name type="scientific">Parvibaculum sedimenti</name>
    <dbReference type="NCBI Taxonomy" id="2608632"/>
    <lineage>
        <taxon>Bacteria</taxon>
        <taxon>Pseudomonadati</taxon>
        <taxon>Pseudomonadota</taxon>
        <taxon>Alphaproteobacteria</taxon>
        <taxon>Hyphomicrobiales</taxon>
        <taxon>Parvibaculaceae</taxon>
        <taxon>Parvibaculum</taxon>
    </lineage>
</organism>
<feature type="domain" description="Prepilin type IV endopeptidase peptidase" evidence="2">
    <location>
        <begin position="28"/>
        <end position="127"/>
    </location>
</feature>
<reference evidence="3 4" key="1">
    <citation type="submission" date="2019-09" db="EMBL/GenBank/DDBJ databases">
        <title>Parvibaculum sedimenti sp. nov., isolated from sediment.</title>
        <authorList>
            <person name="Wang Y."/>
        </authorList>
    </citation>
    <scope>NUCLEOTIDE SEQUENCE [LARGE SCALE GENOMIC DNA]</scope>
    <source>
        <strain evidence="3 4">HXT-9</strain>
    </source>
</reference>
<keyword evidence="1" id="KW-0812">Transmembrane</keyword>
<gene>
    <name evidence="3" type="ORF">F2P47_14800</name>
</gene>
<keyword evidence="4" id="KW-1185">Reference proteome</keyword>
<evidence type="ECO:0000256" key="1">
    <source>
        <dbReference type="SAM" id="Phobius"/>
    </source>
</evidence>
<feature type="transmembrane region" description="Helical" evidence="1">
    <location>
        <begin position="15"/>
        <end position="38"/>
    </location>
</feature>
<evidence type="ECO:0000259" key="2">
    <source>
        <dbReference type="Pfam" id="PF01478"/>
    </source>
</evidence>
<accession>A0A6N6VEA5</accession>
<keyword evidence="1" id="KW-1133">Transmembrane helix</keyword>
<sequence>MGGVAPRHLWRRSEAVVTTSAIALWGVAFSAVLAGVARDLQDRIIPNALVLIVCAAGVAMQCVGEGWNVWHSLSVTTAVYLCAAALAYWGFMGGGDAKLIVASTLLVPPGQVVALLLSIALAGGLLSCFYLAAQLVLKRRRLATPVKDAGVRRGGRISNLIRTEAERILAGEPMPYAIAILGGLAFHFFVEVI</sequence>
<dbReference type="AlphaFoldDB" id="A0A6N6VEA5"/>
<comment type="caution">
    <text evidence="3">The sequence shown here is derived from an EMBL/GenBank/DDBJ whole genome shotgun (WGS) entry which is preliminary data.</text>
</comment>
<dbReference type="Gene3D" id="1.20.120.1220">
    <property type="match status" value="1"/>
</dbReference>
<feature type="transmembrane region" description="Helical" evidence="1">
    <location>
        <begin position="70"/>
        <end position="91"/>
    </location>
</feature>
<proteinExistence type="predicted"/>
<dbReference type="GO" id="GO:0016020">
    <property type="term" value="C:membrane"/>
    <property type="evidence" value="ECO:0007669"/>
    <property type="project" value="InterPro"/>
</dbReference>